<feature type="active site" description="Proton acceptor" evidence="4">
    <location>
        <position position="261"/>
    </location>
</feature>
<dbReference type="InterPro" id="IPR029063">
    <property type="entry name" value="SAM-dependent_MTases_sf"/>
</dbReference>
<keyword evidence="3" id="KW-0949">S-adenosyl-L-methionine</keyword>
<dbReference type="PANTHER" id="PTHR43712">
    <property type="entry name" value="PUTATIVE (AFU_ORTHOLOGUE AFUA_4G14580)-RELATED"/>
    <property type="match status" value="1"/>
</dbReference>
<feature type="domain" description="O-methyltransferase C-terminal" evidence="5">
    <location>
        <begin position="124"/>
        <end position="334"/>
    </location>
</feature>
<evidence type="ECO:0000259" key="6">
    <source>
        <dbReference type="Pfam" id="PF08100"/>
    </source>
</evidence>
<evidence type="ECO:0000256" key="4">
    <source>
        <dbReference type="PIRSR" id="PIRSR005739-1"/>
    </source>
</evidence>
<dbReference type="Pfam" id="PF00891">
    <property type="entry name" value="Methyltransf_2"/>
    <property type="match status" value="1"/>
</dbReference>
<dbReference type="EMBL" id="JADKPN010000003">
    <property type="protein sequence ID" value="MBF4762964.1"/>
    <property type="molecule type" value="Genomic_DNA"/>
</dbReference>
<evidence type="ECO:0000313" key="8">
    <source>
        <dbReference type="Proteomes" id="UP000640489"/>
    </source>
</evidence>
<feature type="domain" description="O-methyltransferase dimerisation" evidence="6">
    <location>
        <begin position="26"/>
        <end position="101"/>
    </location>
</feature>
<dbReference type="GO" id="GO:0032259">
    <property type="term" value="P:methylation"/>
    <property type="evidence" value="ECO:0007669"/>
    <property type="project" value="UniProtKB-KW"/>
</dbReference>
<dbReference type="Proteomes" id="UP000640489">
    <property type="component" value="Unassembled WGS sequence"/>
</dbReference>
<organism evidence="7 8">
    <name type="scientific">Nocardioides islandensis</name>
    <dbReference type="NCBI Taxonomy" id="433663"/>
    <lineage>
        <taxon>Bacteria</taxon>
        <taxon>Bacillati</taxon>
        <taxon>Actinomycetota</taxon>
        <taxon>Actinomycetes</taxon>
        <taxon>Propionibacteriales</taxon>
        <taxon>Nocardioidaceae</taxon>
        <taxon>Nocardioides</taxon>
    </lineage>
</organism>
<gene>
    <name evidence="7" type="ORF">ISU07_07470</name>
</gene>
<dbReference type="GO" id="GO:0046983">
    <property type="term" value="F:protein dimerization activity"/>
    <property type="evidence" value="ECO:0007669"/>
    <property type="project" value="InterPro"/>
</dbReference>
<dbReference type="InterPro" id="IPR012967">
    <property type="entry name" value="COMT_dimerisation"/>
</dbReference>
<dbReference type="PANTHER" id="PTHR43712:SF2">
    <property type="entry name" value="O-METHYLTRANSFERASE CICE"/>
    <property type="match status" value="1"/>
</dbReference>
<dbReference type="InterPro" id="IPR036388">
    <property type="entry name" value="WH-like_DNA-bd_sf"/>
</dbReference>
<dbReference type="PIRSF" id="PIRSF005739">
    <property type="entry name" value="O-mtase"/>
    <property type="match status" value="1"/>
</dbReference>
<proteinExistence type="predicted"/>
<sequence>MTTTDTIETTTHAGGADPGHILQIGMGFWASKTLLSAVEMGLFTELGDGRLTGPQIGDRLGLHQRSGADFLDALVALGLLDREGDGPGARYGNTTDTALFLDKRSPAYLGGILEMSSARLYGFWGSLTEALRTGLPQSEVKTGAPSLFEGVYADPEHLEAFLDAMSGLQLGAFNALAHTLDLRGHATFCDLGGANGELAATIAAANPHLTGTVFDLPPVVPIADLHLAGKGVGDRVTAVAGDFFVDDLPAADVYFLGNVLHDWDERGKQALIDKAYAALPSGGILVAIENVIDDARRTNAFGLLMSLNMLIELPGGFDYTGAQFDTWARRAGFARTEVRHLAGPTSAAIAYKQ</sequence>
<evidence type="ECO:0000256" key="2">
    <source>
        <dbReference type="ARBA" id="ARBA00022679"/>
    </source>
</evidence>
<keyword evidence="1 7" id="KW-0489">Methyltransferase</keyword>
<comment type="caution">
    <text evidence="7">The sequence shown here is derived from an EMBL/GenBank/DDBJ whole genome shotgun (WGS) entry which is preliminary data.</text>
</comment>
<dbReference type="Gene3D" id="1.10.10.10">
    <property type="entry name" value="Winged helix-like DNA-binding domain superfamily/Winged helix DNA-binding domain"/>
    <property type="match status" value="1"/>
</dbReference>
<keyword evidence="2" id="KW-0808">Transferase</keyword>
<dbReference type="RefSeq" id="WP_194706162.1">
    <property type="nucleotide sequence ID" value="NZ_JADKPN010000003.1"/>
</dbReference>
<evidence type="ECO:0000313" key="7">
    <source>
        <dbReference type="EMBL" id="MBF4762964.1"/>
    </source>
</evidence>
<dbReference type="Gene3D" id="3.40.50.150">
    <property type="entry name" value="Vaccinia Virus protein VP39"/>
    <property type="match status" value="1"/>
</dbReference>
<evidence type="ECO:0000259" key="5">
    <source>
        <dbReference type="Pfam" id="PF00891"/>
    </source>
</evidence>
<reference evidence="7" key="1">
    <citation type="submission" date="2020-11" db="EMBL/GenBank/DDBJ databases">
        <title>Nocardioides sp. nov., isolated from Soil of Cynanchum wilfordii Hemsley rhizosphere.</title>
        <authorList>
            <person name="Lee J.-S."/>
            <person name="Suh M.K."/>
            <person name="Kim J.-S."/>
        </authorList>
    </citation>
    <scope>NUCLEOTIDE SEQUENCE</scope>
    <source>
        <strain evidence="7">KCTC 19275</strain>
    </source>
</reference>
<dbReference type="AlphaFoldDB" id="A0A930V8P0"/>
<dbReference type="PROSITE" id="PS51683">
    <property type="entry name" value="SAM_OMT_II"/>
    <property type="match status" value="1"/>
</dbReference>
<dbReference type="GO" id="GO:0008171">
    <property type="term" value="F:O-methyltransferase activity"/>
    <property type="evidence" value="ECO:0007669"/>
    <property type="project" value="InterPro"/>
</dbReference>
<dbReference type="SUPFAM" id="SSF46785">
    <property type="entry name" value="Winged helix' DNA-binding domain"/>
    <property type="match status" value="1"/>
</dbReference>
<evidence type="ECO:0000256" key="3">
    <source>
        <dbReference type="ARBA" id="ARBA00022691"/>
    </source>
</evidence>
<name>A0A930V8P0_9ACTN</name>
<keyword evidence="8" id="KW-1185">Reference proteome</keyword>
<dbReference type="SUPFAM" id="SSF53335">
    <property type="entry name" value="S-adenosyl-L-methionine-dependent methyltransferases"/>
    <property type="match status" value="1"/>
</dbReference>
<dbReference type="InterPro" id="IPR001077">
    <property type="entry name" value="COMT_C"/>
</dbReference>
<dbReference type="Pfam" id="PF08100">
    <property type="entry name" value="Dimerisation"/>
    <property type="match status" value="1"/>
</dbReference>
<dbReference type="InterPro" id="IPR016461">
    <property type="entry name" value="COMT-like"/>
</dbReference>
<protein>
    <submittedName>
        <fullName evidence="7">Methyltransferase</fullName>
    </submittedName>
</protein>
<dbReference type="CDD" id="cd02440">
    <property type="entry name" value="AdoMet_MTases"/>
    <property type="match status" value="1"/>
</dbReference>
<accession>A0A930V8P0</accession>
<evidence type="ECO:0000256" key="1">
    <source>
        <dbReference type="ARBA" id="ARBA00022603"/>
    </source>
</evidence>
<dbReference type="InterPro" id="IPR036390">
    <property type="entry name" value="WH_DNA-bd_sf"/>
</dbReference>